<dbReference type="AlphaFoldDB" id="A0A6I4NU51"/>
<dbReference type="PANTHER" id="PTHR43619">
    <property type="entry name" value="S-ADENOSYL-L-METHIONINE-DEPENDENT METHYLTRANSFERASE YKTD-RELATED"/>
    <property type="match status" value="1"/>
</dbReference>
<dbReference type="InterPro" id="IPR007213">
    <property type="entry name" value="Ppm1/Ppm2/Tcmp"/>
</dbReference>
<dbReference type="InterPro" id="IPR011610">
    <property type="entry name" value="SAM_mthyl_Trfase_ML2640-like"/>
</dbReference>
<evidence type="ECO:0000313" key="7">
    <source>
        <dbReference type="EMBL" id="MWB97810.1"/>
    </source>
</evidence>
<dbReference type="SUPFAM" id="SSF53335">
    <property type="entry name" value="S-adenosyl-L-methionine-dependent methyltransferases"/>
    <property type="match status" value="1"/>
</dbReference>
<evidence type="ECO:0000256" key="6">
    <source>
        <dbReference type="RuleBase" id="RU362030"/>
    </source>
</evidence>
<dbReference type="NCBIfam" id="TIGR00027">
    <property type="entry name" value="mthyl_TIGR00027"/>
    <property type="match status" value="1"/>
</dbReference>
<dbReference type="EC" id="2.1.1.-" evidence="6"/>
<keyword evidence="3 6" id="KW-0489">Methyltransferase</keyword>
<evidence type="ECO:0000256" key="2">
    <source>
        <dbReference type="ARBA" id="ARBA00008138"/>
    </source>
</evidence>
<dbReference type="PANTHER" id="PTHR43619:SF2">
    <property type="entry name" value="S-ADENOSYL-L-METHIONINE-DEPENDENT METHYLTRANSFERASES SUPERFAMILY PROTEIN"/>
    <property type="match status" value="1"/>
</dbReference>
<reference evidence="7 8" key="1">
    <citation type="submission" date="2019-12" db="EMBL/GenBank/DDBJ databases">
        <authorList>
            <person name="Kim Y.S."/>
        </authorList>
    </citation>
    <scope>NUCLEOTIDE SEQUENCE [LARGE SCALE GENOMIC DNA]</scope>
    <source>
        <strain evidence="7 8">MMS17-SY077</strain>
    </source>
</reference>
<comment type="similarity">
    <text evidence="2 6">Belongs to the UPF0677 family.</text>
</comment>
<name>A0A6I4NU51_9MICO</name>
<dbReference type="InterPro" id="IPR029063">
    <property type="entry name" value="SAM-dependent_MTases_sf"/>
</dbReference>
<dbReference type="Gene3D" id="3.40.50.150">
    <property type="entry name" value="Vaccinia Virus protein VP39"/>
    <property type="match status" value="1"/>
</dbReference>
<organism evidence="7 8">
    <name type="scientific">Agromyces seonyuensis</name>
    <dbReference type="NCBI Taxonomy" id="2662446"/>
    <lineage>
        <taxon>Bacteria</taxon>
        <taxon>Bacillati</taxon>
        <taxon>Actinomycetota</taxon>
        <taxon>Actinomycetes</taxon>
        <taxon>Micrococcales</taxon>
        <taxon>Microbacteriaceae</taxon>
        <taxon>Agromyces</taxon>
    </lineage>
</organism>
<comment type="function">
    <text evidence="1 6">Exhibits S-adenosyl-L-methionine-dependent methyltransferase activity.</text>
</comment>
<evidence type="ECO:0000256" key="3">
    <source>
        <dbReference type="ARBA" id="ARBA00022603"/>
    </source>
</evidence>
<protein>
    <recommendedName>
        <fullName evidence="6">S-adenosyl-L-methionine-dependent methyltransferase</fullName>
        <ecNumber evidence="6">2.1.1.-</ecNumber>
    </recommendedName>
</protein>
<dbReference type="Pfam" id="PF04072">
    <property type="entry name" value="LCM"/>
    <property type="match status" value="1"/>
</dbReference>
<proteinExistence type="inferred from homology"/>
<evidence type="ECO:0000313" key="8">
    <source>
        <dbReference type="Proteomes" id="UP000438182"/>
    </source>
</evidence>
<dbReference type="Proteomes" id="UP000438182">
    <property type="component" value="Unassembled WGS sequence"/>
</dbReference>
<keyword evidence="8" id="KW-1185">Reference proteome</keyword>
<evidence type="ECO:0000256" key="4">
    <source>
        <dbReference type="ARBA" id="ARBA00022679"/>
    </source>
</evidence>
<dbReference type="RefSeq" id="WP_160423158.1">
    <property type="nucleotide sequence ID" value="NZ_WSTA01000013.1"/>
</dbReference>
<dbReference type="GO" id="GO:0008168">
    <property type="term" value="F:methyltransferase activity"/>
    <property type="evidence" value="ECO:0007669"/>
    <property type="project" value="UniProtKB-UniRule"/>
</dbReference>
<keyword evidence="4 7" id="KW-0808">Transferase</keyword>
<sequence>MSNSVTGVGVTAVAVAAARALESDRPDSLVADPWAARLVRASGVAVPFPERWPDRLEDVPEIERSLLIGAGYIGLRTRFIDDELRSGGLTQAVILGSGLDTRAWRLDWPAGARVFELDDAEVVGFLEAAMAAAGAVPACERSAVPGDVTLAWAAKLVTAGFRLGEPTHWVLEGLLPYLTAHDQRALLDDVIALSGPGSRAVIERAPALVDTPETRERLETYALATGIPLDELLQRTDPPDPVEVLGDAGWRAEEVQVSGLERRYGRALRIDAADEPADGGRGGFVTAIAPPRRPRP</sequence>
<accession>A0A6I4NU51</accession>
<dbReference type="GO" id="GO:0032259">
    <property type="term" value="P:methylation"/>
    <property type="evidence" value="ECO:0007669"/>
    <property type="project" value="UniProtKB-KW"/>
</dbReference>
<keyword evidence="5 6" id="KW-0949">S-adenosyl-L-methionine</keyword>
<dbReference type="EMBL" id="WSTA01000013">
    <property type="protein sequence ID" value="MWB97810.1"/>
    <property type="molecule type" value="Genomic_DNA"/>
</dbReference>
<gene>
    <name evidence="7" type="ORF">GB864_04490</name>
</gene>
<evidence type="ECO:0000256" key="1">
    <source>
        <dbReference type="ARBA" id="ARBA00003907"/>
    </source>
</evidence>
<comment type="caution">
    <text evidence="7">The sequence shown here is derived from an EMBL/GenBank/DDBJ whole genome shotgun (WGS) entry which is preliminary data.</text>
</comment>
<evidence type="ECO:0000256" key="5">
    <source>
        <dbReference type="ARBA" id="ARBA00022691"/>
    </source>
</evidence>